<name>A0AAD7H3J5_9AGAR</name>
<feature type="coiled-coil region" evidence="1">
    <location>
        <begin position="785"/>
        <end position="812"/>
    </location>
</feature>
<feature type="region of interest" description="Disordered" evidence="2">
    <location>
        <begin position="428"/>
        <end position="455"/>
    </location>
</feature>
<feature type="region of interest" description="Disordered" evidence="2">
    <location>
        <begin position="192"/>
        <end position="218"/>
    </location>
</feature>
<feature type="compositionally biased region" description="Basic and acidic residues" evidence="2">
    <location>
        <begin position="428"/>
        <end position="453"/>
    </location>
</feature>
<feature type="coiled-coil region" evidence="1">
    <location>
        <begin position="843"/>
        <end position="934"/>
    </location>
</feature>
<evidence type="ECO:0000313" key="4">
    <source>
        <dbReference type="Proteomes" id="UP001215280"/>
    </source>
</evidence>
<comment type="caution">
    <text evidence="3">The sequence shown here is derived from an EMBL/GenBank/DDBJ whole genome shotgun (WGS) entry which is preliminary data.</text>
</comment>
<feature type="non-terminal residue" evidence="3">
    <location>
        <position position="1011"/>
    </location>
</feature>
<keyword evidence="1" id="KW-0175">Coiled coil</keyword>
<gene>
    <name evidence="3" type="ORF">DFH07DRAFT_786059</name>
</gene>
<reference evidence="3" key="1">
    <citation type="submission" date="2023-03" db="EMBL/GenBank/DDBJ databases">
        <title>Massive genome expansion in bonnet fungi (Mycena s.s.) driven by repeated elements and novel gene families across ecological guilds.</title>
        <authorList>
            <consortium name="Lawrence Berkeley National Laboratory"/>
            <person name="Harder C.B."/>
            <person name="Miyauchi S."/>
            <person name="Viragh M."/>
            <person name="Kuo A."/>
            <person name="Thoen E."/>
            <person name="Andreopoulos B."/>
            <person name="Lu D."/>
            <person name="Skrede I."/>
            <person name="Drula E."/>
            <person name="Henrissat B."/>
            <person name="Morin E."/>
            <person name="Kohler A."/>
            <person name="Barry K."/>
            <person name="LaButti K."/>
            <person name="Morin E."/>
            <person name="Salamov A."/>
            <person name="Lipzen A."/>
            <person name="Mereny Z."/>
            <person name="Hegedus B."/>
            <person name="Baldrian P."/>
            <person name="Stursova M."/>
            <person name="Weitz H."/>
            <person name="Taylor A."/>
            <person name="Grigoriev I.V."/>
            <person name="Nagy L.G."/>
            <person name="Martin F."/>
            <person name="Kauserud H."/>
        </authorList>
    </citation>
    <scope>NUCLEOTIDE SEQUENCE</scope>
    <source>
        <strain evidence="3">CBHHK188m</strain>
    </source>
</reference>
<feature type="coiled-coil region" evidence="1">
    <location>
        <begin position="529"/>
        <end position="581"/>
    </location>
</feature>
<dbReference type="AlphaFoldDB" id="A0AAD7H3J5"/>
<protein>
    <submittedName>
        <fullName evidence="3">Uncharacterized protein</fullName>
    </submittedName>
</protein>
<keyword evidence="4" id="KW-1185">Reference proteome</keyword>
<proteinExistence type="predicted"/>
<organism evidence="3 4">
    <name type="scientific">Mycena maculata</name>
    <dbReference type="NCBI Taxonomy" id="230809"/>
    <lineage>
        <taxon>Eukaryota</taxon>
        <taxon>Fungi</taxon>
        <taxon>Dikarya</taxon>
        <taxon>Basidiomycota</taxon>
        <taxon>Agaricomycotina</taxon>
        <taxon>Agaricomycetes</taxon>
        <taxon>Agaricomycetidae</taxon>
        <taxon>Agaricales</taxon>
        <taxon>Marasmiineae</taxon>
        <taxon>Mycenaceae</taxon>
        <taxon>Mycena</taxon>
    </lineage>
</organism>
<evidence type="ECO:0000256" key="1">
    <source>
        <dbReference type="SAM" id="Coils"/>
    </source>
</evidence>
<feature type="coiled-coil region" evidence="1">
    <location>
        <begin position="690"/>
        <end position="747"/>
    </location>
</feature>
<dbReference type="Proteomes" id="UP001215280">
    <property type="component" value="Unassembled WGS sequence"/>
</dbReference>
<dbReference type="EMBL" id="JARJLG010000471">
    <property type="protein sequence ID" value="KAJ7711492.1"/>
    <property type="molecule type" value="Genomic_DNA"/>
</dbReference>
<accession>A0AAD7H3J5</accession>
<evidence type="ECO:0000313" key="3">
    <source>
        <dbReference type="EMBL" id="KAJ7711492.1"/>
    </source>
</evidence>
<sequence length="1011" mass="115596">EEEEAVAKAKSSIGSDFYLLLEKTMMMSKIDVLSKYSKSTRSPEGSRVSVSELFYCGWNALCKRPAREAKYDADYDELLHLRNSSKREVARLTKELNQTKSDAQETCISLEAQIEVAEEARYQSELRAQNADQDLDALKQECKQREMIIQNGEKTRHEKERVINELEQKLEDKERFDHKDALKHHEEIAEDLKKKNEGLRQQHTTLQGQLEESEASLTLSQERLNEVAKEEKRKHETAQKNADGAIAQLREHLQRIQEEASAEKSRFEEAEGWLKLAMSAGERDHKQAQATITRLKIDAENAEKDWAHADRNLKVKVEELESAITGLQTELQWARTEKEIATQKAKESAAQLETEKVISEMHFVGSFLFVDPDGFPDTATRGLSSRRKGCLRENSCLPRPLTTQQDQSQSTIAQLKTRLEELETEKEIATQKAEESVARLEAEKSDMESRTRQFETSLQAEKEIVTKKAEESAARLETEKVISEMHFVGSFLFVDPDGFPDTATRGLSSRRKGCLRENSCLPRPLTTQQDQSQSTIAQLKTKLEELETEKEIATQKAKESVARLEAEKSDMESRTRQFETSLQAEKEIVTQKAEESAARLETEKIQMVSELERAESFETDVINLVHALFYGISGLESQEHFSSSFISVWADKETERAVIILKDLNSAHATELQSLADGLLGQIHEAIYHIEQQDAQLEEQYVKNRALEGQLIAQIQGNEAPTLRDEIVQLRKLITEARNQIQDLLDQKHELTYHVEQQDTQLEEQYVKNRALEGQLIAQIQGNEAPTLRDEIVQLRKLITEARNQIQDLLDQKHELTYHVEQQDTQLEEQYVKNRDLEGRLIAQIEENEAPSLRDEIVQLRSEHDTLHAKMMRLQGDHRKTIEDNAKKREAEVERHSEEQINARTEIHRLDKKLKQLEKELETARAEADDRLANNLVVLSSVHALGMQEGLDQGSVLARRDSVKLKRWGCLDELGVFLCYIAQKAAGATYIARSYEPASFPGLGDQTFEII</sequence>
<feature type="non-terminal residue" evidence="3">
    <location>
        <position position="1"/>
    </location>
</feature>
<feature type="compositionally biased region" description="Polar residues" evidence="2">
    <location>
        <begin position="201"/>
        <end position="218"/>
    </location>
</feature>
<evidence type="ECO:0000256" key="2">
    <source>
        <dbReference type="SAM" id="MobiDB-lite"/>
    </source>
</evidence>